<feature type="domain" description="DUF2059" evidence="2">
    <location>
        <begin position="107"/>
        <end position="146"/>
    </location>
</feature>
<name>A0ABT2FAI0_9NEIS</name>
<evidence type="ECO:0000256" key="1">
    <source>
        <dbReference type="SAM" id="SignalP"/>
    </source>
</evidence>
<reference evidence="3" key="1">
    <citation type="submission" date="2022-08" db="EMBL/GenBank/DDBJ databases">
        <authorList>
            <person name="Volokhov D.V."/>
            <person name="Furtak V.A."/>
            <person name="Zagorodnyaya T.A."/>
        </authorList>
    </citation>
    <scope>NUCLEOTIDE SEQUENCE</scope>
    <source>
        <strain evidence="3">CSL10203-ORH2</strain>
    </source>
</reference>
<evidence type="ECO:0000313" key="4">
    <source>
        <dbReference type="Proteomes" id="UP001166947"/>
    </source>
</evidence>
<dbReference type="Pfam" id="PF09832">
    <property type="entry name" value="DUF2059"/>
    <property type="match status" value="1"/>
</dbReference>
<dbReference type="InterPro" id="IPR018637">
    <property type="entry name" value="DUF2059"/>
</dbReference>
<protein>
    <submittedName>
        <fullName evidence="3">DUF2059 domain-containing protein</fullName>
    </submittedName>
</protein>
<dbReference type="EMBL" id="JANUXW010000002">
    <property type="protein sequence ID" value="MCS4533214.1"/>
    <property type="molecule type" value="Genomic_DNA"/>
</dbReference>
<gene>
    <name evidence="3" type="ORF">NXS09_02735</name>
</gene>
<keyword evidence="1" id="KW-0732">Signal</keyword>
<evidence type="ECO:0000313" key="3">
    <source>
        <dbReference type="EMBL" id="MCS4533214.1"/>
    </source>
</evidence>
<comment type="caution">
    <text evidence="3">The sequence shown here is derived from an EMBL/GenBank/DDBJ whole genome shotgun (WGS) entry which is preliminary data.</text>
</comment>
<sequence>MMKKLHCLAAIILGMAVATVQAAPASRDSVEKLLQIQNFDRALDDQLKTLPATVRNELRYAPLKEIPADKQAQVDAVLDRYVDELVAYTDNPTVRAATHYLSVQNVQRIYTQEEVDALIQFYNTPVGKKIVEKMPRYITATMVVSMNTVKDRMIDFQRQRRRAFEGELRQILCGGDDDCQLSRK</sequence>
<keyword evidence="4" id="KW-1185">Reference proteome</keyword>
<feature type="signal peptide" evidence="1">
    <location>
        <begin position="1"/>
        <end position="22"/>
    </location>
</feature>
<dbReference type="RefSeq" id="WP_259291026.1">
    <property type="nucleotide sequence ID" value="NZ_JANUXW010000002.1"/>
</dbReference>
<accession>A0ABT2FAI0</accession>
<organism evidence="3 4">
    <name type="scientific">Neisseria montereyensis</name>
    <dbReference type="NCBI Taxonomy" id="2973938"/>
    <lineage>
        <taxon>Bacteria</taxon>
        <taxon>Pseudomonadati</taxon>
        <taxon>Pseudomonadota</taxon>
        <taxon>Betaproteobacteria</taxon>
        <taxon>Neisseriales</taxon>
        <taxon>Neisseriaceae</taxon>
        <taxon>Neisseria</taxon>
    </lineage>
</organism>
<feature type="chain" id="PRO_5046270675" evidence="1">
    <location>
        <begin position="23"/>
        <end position="184"/>
    </location>
</feature>
<proteinExistence type="predicted"/>
<reference evidence="3" key="2">
    <citation type="journal article" date="2023" name="Curr. Microbiol.">
        <title>Neisseria montereyensis sp. nov., Isolated from Oropharynx of California Sea Lion (Zalophus californianus): Genomic, Phylogenetic, and Phenotypic Study.</title>
        <authorList>
            <person name="Volokhov D.V."/>
            <person name="Zagorodnyaya T.A."/>
            <person name="Furtak V.A."/>
            <person name="Nattanmai G."/>
            <person name="Randall L."/>
            <person name="Jose S."/>
            <person name="Gao Y."/>
            <person name="Gulland F.M."/>
            <person name="Eisenberg T."/>
            <person name="Delmonte P."/>
            <person name="Blom J."/>
            <person name="Mitchell K.K."/>
        </authorList>
    </citation>
    <scope>NUCLEOTIDE SEQUENCE</scope>
    <source>
        <strain evidence="3">CSL10203-ORH2</strain>
    </source>
</reference>
<evidence type="ECO:0000259" key="2">
    <source>
        <dbReference type="Pfam" id="PF09832"/>
    </source>
</evidence>
<dbReference type="Proteomes" id="UP001166947">
    <property type="component" value="Unassembled WGS sequence"/>
</dbReference>